<dbReference type="InterPro" id="IPR027417">
    <property type="entry name" value="P-loop_NTPase"/>
</dbReference>
<keyword evidence="3" id="KW-0378">Hydrolase</keyword>
<keyword evidence="2" id="KW-0547">Nucleotide-binding</keyword>
<name>A0A2R5GGK2_9STRA</name>
<gene>
    <name evidence="7" type="ORF">FCC1311_032072</name>
</gene>
<feature type="compositionally biased region" description="Polar residues" evidence="6">
    <location>
        <begin position="695"/>
        <end position="705"/>
    </location>
</feature>
<dbReference type="InterPro" id="IPR004130">
    <property type="entry name" value="Gpn"/>
</dbReference>
<evidence type="ECO:0000256" key="3">
    <source>
        <dbReference type="ARBA" id="ARBA00022801"/>
    </source>
</evidence>
<organism evidence="7 8">
    <name type="scientific">Hondaea fermentalgiana</name>
    <dbReference type="NCBI Taxonomy" id="2315210"/>
    <lineage>
        <taxon>Eukaryota</taxon>
        <taxon>Sar</taxon>
        <taxon>Stramenopiles</taxon>
        <taxon>Bigyra</taxon>
        <taxon>Labyrinthulomycetes</taxon>
        <taxon>Thraustochytrida</taxon>
        <taxon>Thraustochytriidae</taxon>
        <taxon>Hondaea</taxon>
    </lineage>
</organism>
<dbReference type="GO" id="GO:0003924">
    <property type="term" value="F:GTPase activity"/>
    <property type="evidence" value="ECO:0007669"/>
    <property type="project" value="TreeGrafter"/>
</dbReference>
<dbReference type="InParanoid" id="A0A2R5GGK2"/>
<dbReference type="SUPFAM" id="SSF52540">
    <property type="entry name" value="P-loop containing nucleoside triphosphate hydrolases"/>
    <property type="match status" value="1"/>
</dbReference>
<sequence>MIVNLDPANEDTSYEAEADIADLIRLEDAMEELNLGPNGGIIYCLEFLETNIEWLLDILRKAMRGKARPYFLFDLPGQVEISTHHESLRNVMTRLIKELDLRLTAVHLIDAYHCSDPSKYIAAVFLALSAMLRLEMPHVNVLSKIDLVENYGALDFGLEFYATAQDLGHLLPLLRLNDGRAGSKTQPPSVQDAAAAAAAAAASAESDAKNTNMDKSATAESVSKVSGFHKKFGELNEALVNLIDQYSLVAFHPLNIQDRTSVARLVKHIDVTNGFHESMTNDELSLFEEIAPIDYADLQEKCRQLEAEHRAELRQRESEHGALLREISDLRTEVECRKEEQRLVRKRAEDVASERAASLERECARLAKELVGQQGAKENLEAALAAQKRAEEGFETERARREASETRLEARVEELSTMLAASQARVAELEGSCGVDRVRLAELEEKHTSFSSDTDALRARTEAAEENAKQVNAELARTRNHLQKTQERAEALAEENDQLVEANADLHENLRKLQHQLSGSAGREADATAQRDAALKQAATQEVQHATMKQELEREQRFLETEMSRHRRESEAFAEARARVDILETKLRSRSQAQADEEAHRKRLEEHMAQLVLQTSSLKAQLEAAHVQVEEAEARALESEQARVWAMQGNDADVRNERDEDSATRIDIDELQHLMQNQIAATLGSFLGKRERSLTQRANNDSSPGQIEGKGDV</sequence>
<feature type="coiled-coil region" evidence="5">
    <location>
        <begin position="549"/>
        <end position="642"/>
    </location>
</feature>
<dbReference type="AlphaFoldDB" id="A0A2R5GGK2"/>
<keyword evidence="4" id="KW-0342">GTP-binding</keyword>
<feature type="coiled-coil region" evidence="5">
    <location>
        <begin position="349"/>
        <end position="516"/>
    </location>
</feature>
<evidence type="ECO:0000256" key="1">
    <source>
        <dbReference type="ARBA" id="ARBA00005290"/>
    </source>
</evidence>
<dbReference type="Gene3D" id="3.40.50.300">
    <property type="entry name" value="P-loop containing nucleotide triphosphate hydrolases"/>
    <property type="match status" value="1"/>
</dbReference>
<evidence type="ECO:0000256" key="5">
    <source>
        <dbReference type="SAM" id="Coils"/>
    </source>
</evidence>
<keyword evidence="5" id="KW-0175">Coiled coil</keyword>
<feature type="region of interest" description="Disordered" evidence="6">
    <location>
        <begin position="692"/>
        <end position="713"/>
    </location>
</feature>
<proteinExistence type="inferred from homology"/>
<comment type="similarity">
    <text evidence="1">Belongs to the GPN-loop GTPase family.</text>
</comment>
<dbReference type="GO" id="GO:0005525">
    <property type="term" value="F:GTP binding"/>
    <property type="evidence" value="ECO:0007669"/>
    <property type="project" value="UniProtKB-KW"/>
</dbReference>
<dbReference type="Proteomes" id="UP000241890">
    <property type="component" value="Unassembled WGS sequence"/>
</dbReference>
<evidence type="ECO:0000256" key="4">
    <source>
        <dbReference type="ARBA" id="ARBA00023134"/>
    </source>
</evidence>
<dbReference type="Pfam" id="PF03029">
    <property type="entry name" value="ATP_bind_1"/>
    <property type="match status" value="1"/>
</dbReference>
<protein>
    <submittedName>
        <fullName evidence="7">GPN-loop GTPase 2</fullName>
    </submittedName>
</protein>
<dbReference type="OrthoDB" id="5839at2759"/>
<dbReference type="EMBL" id="BEYU01000027">
    <property type="protein sequence ID" value="GBG26984.1"/>
    <property type="molecule type" value="Genomic_DNA"/>
</dbReference>
<evidence type="ECO:0000256" key="2">
    <source>
        <dbReference type="ARBA" id="ARBA00022741"/>
    </source>
</evidence>
<evidence type="ECO:0000256" key="6">
    <source>
        <dbReference type="SAM" id="MobiDB-lite"/>
    </source>
</evidence>
<dbReference type="PANTHER" id="PTHR21231">
    <property type="entry name" value="XPA-BINDING PROTEIN 1-RELATED"/>
    <property type="match status" value="1"/>
</dbReference>
<dbReference type="GO" id="GO:0005737">
    <property type="term" value="C:cytoplasm"/>
    <property type="evidence" value="ECO:0007669"/>
    <property type="project" value="TreeGrafter"/>
</dbReference>
<dbReference type="PANTHER" id="PTHR21231:SF3">
    <property type="entry name" value="GPN-LOOP GTPASE 2"/>
    <property type="match status" value="1"/>
</dbReference>
<evidence type="ECO:0000313" key="7">
    <source>
        <dbReference type="EMBL" id="GBG26984.1"/>
    </source>
</evidence>
<comment type="caution">
    <text evidence="7">The sequence shown here is derived from an EMBL/GenBank/DDBJ whole genome shotgun (WGS) entry which is preliminary data.</text>
</comment>
<reference evidence="7 8" key="1">
    <citation type="submission" date="2017-12" db="EMBL/GenBank/DDBJ databases">
        <title>Sequencing, de novo assembly and annotation of complete genome of a new Thraustochytrid species, strain FCC1311.</title>
        <authorList>
            <person name="Sedici K."/>
            <person name="Godart F."/>
            <person name="Aiese Cigliano R."/>
            <person name="Sanseverino W."/>
            <person name="Barakat M."/>
            <person name="Ortet P."/>
            <person name="Marechal E."/>
            <person name="Cagnac O."/>
            <person name="Amato A."/>
        </authorList>
    </citation>
    <scope>NUCLEOTIDE SEQUENCE [LARGE SCALE GENOMIC DNA]</scope>
</reference>
<evidence type="ECO:0000313" key="8">
    <source>
        <dbReference type="Proteomes" id="UP000241890"/>
    </source>
</evidence>
<accession>A0A2R5GGK2</accession>
<keyword evidence="8" id="KW-1185">Reference proteome</keyword>